<name>A0A8H3QYG4_9GLOM</name>
<proteinExistence type="predicted"/>
<accession>A0A8H3QYG4</accession>
<sequence length="104" mass="12482">MFKKLIEKVIGSILTFFFFGIWIFHGKSLILIASFLVNVYKLLLIQISEELRRRTPWSFLILENKIVFVYIFGYSDEFSDFSLIFKLMGKFVSKYLRAYFIPRM</sequence>
<feature type="transmembrane region" description="Helical" evidence="1">
    <location>
        <begin position="29"/>
        <end position="45"/>
    </location>
</feature>
<evidence type="ECO:0000313" key="2">
    <source>
        <dbReference type="EMBL" id="GES93964.1"/>
    </source>
</evidence>
<organism evidence="2 3">
    <name type="scientific">Rhizophagus clarus</name>
    <dbReference type="NCBI Taxonomy" id="94130"/>
    <lineage>
        <taxon>Eukaryota</taxon>
        <taxon>Fungi</taxon>
        <taxon>Fungi incertae sedis</taxon>
        <taxon>Mucoromycota</taxon>
        <taxon>Glomeromycotina</taxon>
        <taxon>Glomeromycetes</taxon>
        <taxon>Glomerales</taxon>
        <taxon>Glomeraceae</taxon>
        <taxon>Rhizophagus</taxon>
    </lineage>
</organism>
<protein>
    <submittedName>
        <fullName evidence="2">Uncharacterized protein</fullName>
    </submittedName>
</protein>
<dbReference type="EMBL" id="BLAL01000229">
    <property type="protein sequence ID" value="GES93964.1"/>
    <property type="molecule type" value="Genomic_DNA"/>
</dbReference>
<keyword evidence="1" id="KW-0812">Transmembrane</keyword>
<comment type="caution">
    <text evidence="2">The sequence shown here is derived from an EMBL/GenBank/DDBJ whole genome shotgun (WGS) entry which is preliminary data.</text>
</comment>
<dbReference type="AlphaFoldDB" id="A0A8H3QYG4"/>
<dbReference type="Proteomes" id="UP000615446">
    <property type="component" value="Unassembled WGS sequence"/>
</dbReference>
<feature type="transmembrane region" description="Helical" evidence="1">
    <location>
        <begin position="5"/>
        <end position="23"/>
    </location>
</feature>
<gene>
    <name evidence="2" type="ORF">RCL2_002070600</name>
</gene>
<evidence type="ECO:0000256" key="1">
    <source>
        <dbReference type="SAM" id="Phobius"/>
    </source>
</evidence>
<evidence type="ECO:0000313" key="3">
    <source>
        <dbReference type="Proteomes" id="UP000615446"/>
    </source>
</evidence>
<keyword evidence="1" id="KW-1133">Transmembrane helix</keyword>
<keyword evidence="1" id="KW-0472">Membrane</keyword>
<reference evidence="2" key="1">
    <citation type="submission" date="2019-10" db="EMBL/GenBank/DDBJ databases">
        <title>Conservation and host-specific expression of non-tandemly repeated heterogenous ribosome RNA gene in arbuscular mycorrhizal fungi.</title>
        <authorList>
            <person name="Maeda T."/>
            <person name="Kobayashi Y."/>
            <person name="Nakagawa T."/>
            <person name="Ezawa T."/>
            <person name="Yamaguchi K."/>
            <person name="Bino T."/>
            <person name="Nishimoto Y."/>
            <person name="Shigenobu S."/>
            <person name="Kawaguchi M."/>
        </authorList>
    </citation>
    <scope>NUCLEOTIDE SEQUENCE</scope>
    <source>
        <strain evidence="2">HR1</strain>
    </source>
</reference>